<dbReference type="GO" id="GO:0004674">
    <property type="term" value="F:protein serine/threonine kinase activity"/>
    <property type="evidence" value="ECO:0000318"/>
    <property type="project" value="GO_Central"/>
</dbReference>
<dbReference type="PANTHER" id="PTHR11909">
    <property type="entry name" value="CASEIN KINASE-RELATED"/>
    <property type="match status" value="1"/>
</dbReference>
<evidence type="ECO:0000256" key="1">
    <source>
        <dbReference type="PROSITE-ProRule" id="PRU10141"/>
    </source>
</evidence>
<dbReference type="InterPro" id="IPR017441">
    <property type="entry name" value="Protein_kinase_ATP_BS"/>
</dbReference>
<dbReference type="InterPro" id="IPR011009">
    <property type="entry name" value="Kinase-like_dom_sf"/>
</dbReference>
<name>A2F2F3_TRIV3</name>
<feature type="binding site" evidence="1">
    <location>
        <position position="37"/>
    </location>
    <ligand>
        <name>ATP</name>
        <dbReference type="ChEBI" id="CHEBI:30616"/>
    </ligand>
</feature>
<dbReference type="FunFam" id="1.10.510.10:FF:000596">
    <property type="entry name" value="CK1 family protein kinase"/>
    <property type="match status" value="1"/>
</dbReference>
<dbReference type="OrthoDB" id="5800476at2759"/>
<sequence length="350" mass="40159">MNRIIGDCALKRKIGGGSFGNIYIAQDIKTGEEVAIKIEDNSTPQPQLLRESKFYRLISGEPGFPEFKWYKIDGDNAVMAMELLGQSVAELLELCHGKFSLKTVLMLADQMISRLEYVHSKGYIHRDIKPDNFAIGLGKKHSIIFLFDFGLSKKYIDVKTGTHIPYKEDRELTGTARYSSVSTHLGIEQSRRDDLEALAYVLIFFLKGRLPWQGQKAESQKQKNKLIAEVKCTTPIEELCSDLPKEFSIFLEEVRKLGFQDKPDYEMYRELFRNLFIQEGFVFDYQYDWDVKKDDMISQHSAIPKIVYPGMAKLMKFRSSPHIIAVPQQRARASSLIKDQPTPLPPFSKL</sequence>
<gene>
    <name evidence="3" type="ORF">TVAG_168500</name>
</gene>
<dbReference type="PROSITE" id="PS50011">
    <property type="entry name" value="PROTEIN_KINASE_DOM"/>
    <property type="match status" value="1"/>
</dbReference>
<evidence type="ECO:0000313" key="4">
    <source>
        <dbReference type="Proteomes" id="UP000001542"/>
    </source>
</evidence>
<feature type="domain" description="Protein kinase" evidence="2">
    <location>
        <begin position="8"/>
        <end position="277"/>
    </location>
</feature>
<dbReference type="InParanoid" id="A2F2F3"/>
<dbReference type="OMA" id="NIKHELL"/>
<dbReference type="SMART" id="SM00220">
    <property type="entry name" value="S_TKc"/>
    <property type="match status" value="1"/>
</dbReference>
<dbReference type="GO" id="GO:0007165">
    <property type="term" value="P:signal transduction"/>
    <property type="evidence" value="ECO:0000318"/>
    <property type="project" value="GO_Central"/>
</dbReference>
<dbReference type="VEuPathDB" id="TrichDB:TVAG_168500"/>
<dbReference type="STRING" id="5722.A2F2F3"/>
<dbReference type="Proteomes" id="UP000001542">
    <property type="component" value="Unassembled WGS sequence"/>
</dbReference>
<dbReference type="GO" id="GO:0005634">
    <property type="term" value="C:nucleus"/>
    <property type="evidence" value="ECO:0000318"/>
    <property type="project" value="GO_Central"/>
</dbReference>
<keyword evidence="3" id="KW-0418">Kinase</keyword>
<dbReference type="GO" id="GO:0005524">
    <property type="term" value="F:ATP binding"/>
    <property type="evidence" value="ECO:0007669"/>
    <property type="project" value="UniProtKB-UniRule"/>
</dbReference>
<proteinExistence type="predicted"/>
<dbReference type="eggNOG" id="KOG1164">
    <property type="taxonomic scope" value="Eukaryota"/>
</dbReference>
<dbReference type="PROSITE" id="PS00107">
    <property type="entry name" value="PROTEIN_KINASE_ATP"/>
    <property type="match status" value="1"/>
</dbReference>
<reference evidence="3" key="1">
    <citation type="submission" date="2006-10" db="EMBL/GenBank/DDBJ databases">
        <authorList>
            <person name="Amadeo P."/>
            <person name="Zhao Q."/>
            <person name="Wortman J."/>
            <person name="Fraser-Liggett C."/>
            <person name="Carlton J."/>
        </authorList>
    </citation>
    <scope>NUCLEOTIDE SEQUENCE</scope>
    <source>
        <strain evidence="3">G3</strain>
    </source>
</reference>
<evidence type="ECO:0000313" key="3">
    <source>
        <dbReference type="EMBL" id="EAY00919.1"/>
    </source>
</evidence>
<dbReference type="Pfam" id="PF00069">
    <property type="entry name" value="Pkinase"/>
    <property type="match status" value="1"/>
</dbReference>
<dbReference type="VEuPathDB" id="TrichDB:TVAGG3_0253020"/>
<keyword evidence="1" id="KW-0067">ATP-binding</keyword>
<dbReference type="InterPro" id="IPR050235">
    <property type="entry name" value="CK1_Ser-Thr_kinase"/>
</dbReference>
<dbReference type="InterPro" id="IPR000719">
    <property type="entry name" value="Prot_kinase_dom"/>
</dbReference>
<dbReference type="RefSeq" id="XP_001313848.1">
    <property type="nucleotide sequence ID" value="XM_001313847.1"/>
</dbReference>
<protein>
    <submittedName>
        <fullName evidence="3">CK1 family protein kinase</fullName>
    </submittedName>
</protein>
<dbReference type="Gene3D" id="1.10.510.10">
    <property type="entry name" value="Transferase(Phosphotransferase) domain 1"/>
    <property type="match status" value="1"/>
</dbReference>
<dbReference type="GO" id="GO:0006897">
    <property type="term" value="P:endocytosis"/>
    <property type="evidence" value="ECO:0000318"/>
    <property type="project" value="GO_Central"/>
</dbReference>
<dbReference type="AlphaFoldDB" id="A2F2F3"/>
<dbReference type="KEGG" id="tva:4758742"/>
<keyword evidence="1" id="KW-0547">Nucleotide-binding</keyword>
<keyword evidence="3" id="KW-0808">Transferase</keyword>
<keyword evidence="4" id="KW-1185">Reference proteome</keyword>
<dbReference type="EMBL" id="DS113585">
    <property type="protein sequence ID" value="EAY00919.1"/>
    <property type="molecule type" value="Genomic_DNA"/>
</dbReference>
<accession>A2F2F3</accession>
<reference evidence="3" key="2">
    <citation type="journal article" date="2007" name="Science">
        <title>Draft genome sequence of the sexually transmitted pathogen Trichomonas vaginalis.</title>
        <authorList>
            <person name="Carlton J.M."/>
            <person name="Hirt R.P."/>
            <person name="Silva J.C."/>
            <person name="Delcher A.L."/>
            <person name="Schatz M."/>
            <person name="Zhao Q."/>
            <person name="Wortman J.R."/>
            <person name="Bidwell S.L."/>
            <person name="Alsmark U.C.M."/>
            <person name="Besteiro S."/>
            <person name="Sicheritz-Ponten T."/>
            <person name="Noel C.J."/>
            <person name="Dacks J.B."/>
            <person name="Foster P.G."/>
            <person name="Simillion C."/>
            <person name="Van de Peer Y."/>
            <person name="Miranda-Saavedra D."/>
            <person name="Barton G.J."/>
            <person name="Westrop G.D."/>
            <person name="Mueller S."/>
            <person name="Dessi D."/>
            <person name="Fiori P.L."/>
            <person name="Ren Q."/>
            <person name="Paulsen I."/>
            <person name="Zhang H."/>
            <person name="Bastida-Corcuera F.D."/>
            <person name="Simoes-Barbosa A."/>
            <person name="Brown M.T."/>
            <person name="Hayes R.D."/>
            <person name="Mukherjee M."/>
            <person name="Okumura C.Y."/>
            <person name="Schneider R."/>
            <person name="Smith A.J."/>
            <person name="Vanacova S."/>
            <person name="Villalvazo M."/>
            <person name="Haas B.J."/>
            <person name="Pertea M."/>
            <person name="Feldblyum T.V."/>
            <person name="Utterback T.R."/>
            <person name="Shu C.L."/>
            <person name="Osoegawa K."/>
            <person name="de Jong P.J."/>
            <person name="Hrdy I."/>
            <person name="Horvathova L."/>
            <person name="Zubacova Z."/>
            <person name="Dolezal P."/>
            <person name="Malik S.B."/>
            <person name="Logsdon J.M. Jr."/>
            <person name="Henze K."/>
            <person name="Gupta A."/>
            <person name="Wang C.C."/>
            <person name="Dunne R.L."/>
            <person name="Upcroft J.A."/>
            <person name="Upcroft P."/>
            <person name="White O."/>
            <person name="Salzberg S.L."/>
            <person name="Tang P."/>
            <person name="Chiu C.-H."/>
            <person name="Lee Y.-S."/>
            <person name="Embley T.M."/>
            <person name="Coombs G.H."/>
            <person name="Mottram J.C."/>
            <person name="Tachezy J."/>
            <person name="Fraser-Liggett C.M."/>
            <person name="Johnson P.J."/>
        </authorList>
    </citation>
    <scope>NUCLEOTIDE SEQUENCE [LARGE SCALE GENOMIC DNA]</scope>
    <source>
        <strain evidence="3">G3</strain>
    </source>
</reference>
<evidence type="ECO:0000259" key="2">
    <source>
        <dbReference type="PROSITE" id="PS50011"/>
    </source>
</evidence>
<dbReference type="CDD" id="cd14016">
    <property type="entry name" value="STKc_CK1"/>
    <property type="match status" value="1"/>
</dbReference>
<organism evidence="3 4">
    <name type="scientific">Trichomonas vaginalis (strain ATCC PRA-98 / G3)</name>
    <dbReference type="NCBI Taxonomy" id="412133"/>
    <lineage>
        <taxon>Eukaryota</taxon>
        <taxon>Metamonada</taxon>
        <taxon>Parabasalia</taxon>
        <taxon>Trichomonadida</taxon>
        <taxon>Trichomonadidae</taxon>
        <taxon>Trichomonas</taxon>
    </lineage>
</organism>
<dbReference type="SMR" id="A2F2F3"/>
<dbReference type="SUPFAM" id="SSF56112">
    <property type="entry name" value="Protein kinase-like (PK-like)"/>
    <property type="match status" value="1"/>
</dbReference>
<dbReference type="GO" id="GO:0005737">
    <property type="term" value="C:cytoplasm"/>
    <property type="evidence" value="ECO:0000318"/>
    <property type="project" value="GO_Central"/>
</dbReference>